<evidence type="ECO:0000256" key="3">
    <source>
        <dbReference type="ARBA" id="ARBA00023242"/>
    </source>
</evidence>
<feature type="region of interest" description="Disordered" evidence="4">
    <location>
        <begin position="1048"/>
        <end position="1170"/>
    </location>
</feature>
<dbReference type="InterPro" id="IPR015943">
    <property type="entry name" value="WD40/YVTN_repeat-like_dom_sf"/>
</dbReference>
<name>A0AAV1YZW0_9ARAC</name>
<sequence>METEHLNHDCSTLPNLALNSDITNELLLDSEIRSNTKTILENVCNDFESIDVLSSKENKFVLLKKWKPPGSFSECSNDGNDIANVTLDRNAECAPAESVFISNAVSRQNDSLQNSTHDENTLNSQITTAIVVPSLNSQNEASSDIVNSVKNTRTEMVPLQDPSKVGILSDNFANDKNLSSSLAELADAEIVQTSENAVSIIISNPRFIQVLNCKDSGLPSDTSDITLNSNCIVSEKENLNEVIVDGSAPVSNYNLHEVSTEKDPHTEVANEIIYSEGEEIYNFAHTHTSTPNTLHSKEKNRPYYRSRADLGKVAATRARRITAKMKNEWTRVLEEKGFLVCPLSGCFQKYRTMANFQTHYKYCYSGMEKDLKHCPYCASVIFSSHKAVLHHMKVEHPEKLEEYKTNFPQPEDVYDCFEDENSRLVEISQKSLKNHKRKFNMAKENRLSPKKRILKNKIKTIHQPVIENSQLRECGRFDEIVSKISSVNKTQSAERDENKLSKEHRKRKLILTGHVVTAEKYFEDERDGDEIIDMPVEKETEEKEKVNTKSRLVLNMDRYKRYTQYLTVTRDFGSHRRTYSRPKSSNVLDSSQLVTLHNDSSELDIHQLNSSLESSSISLSENDTLCLTNNNNSDLCCVSPEISAFDPLQSETSILNKIHLDSKAKRNSVVNCETETEREIDSLKINGPNDLIKEKIPCYKAQISIIPTPKTEVVPSRKPPLKISPIITYGKIPDSISALKSDRPPAVDFDSLVKNSANTKKLNSVGNMHVPPSVEKSKHNKEDGIKHPQRSDSSIAPVKRKRGRPRKDSAVGEREPFCKNLEKTKMIPENLHTQKYTKALKKPGNLKKGNKTYSKKCRKIAKNSKVTVKKISSKMHSKLLQKKRMKISAKSSLKKAIMCGVKVFKREKRKRGRPPRVCIKSLLKNTKFDLCVEKQKKRENRECIYMTPLKSSNSDHNYFSSLRICESQENSLCNSVCVRESKEQPSVCEKHDTIVGKEDNLNISLPLPSKEVEFSEISPQEVTISCTVSEKEVILPVSTLSLPIQSLENTSTVENDTTPHTTREERDLVHTQHTPKTPSEQPTVSSELETGSDLSVSSHPPPITDDKVVSQEEDSTPVVIKRSRGRPRKSATPQQTKKADDETPKCTEKLLGDQITSPSPLSGVRKSERVRKRKFGSDEIEKTDIKEKVSTHIEQYEKTGRRGRPRKYPRIEKDENTISEPKTDEANLKEIEKQPLPLNDKVVLCEIPDTPCNTARGRRGRPRREKSEAEIIKNICDEPDIHKPPSVDKPADKDKREIKLSAHTTQNGENEKSENEKDAQILPVFSDPSSLSEKRLILPLKKRKKIEEKINSVSSPKRESTHSIYEISVQKEVIAERKVTSDKREKDARFKMEKRISASLQTSPTRAENDLLEKVPELDKSRYPYQKIECAPHTYIDTEIYPTLKPNVKEYKVFSNKHAWKEYLAASISIKINTTCNWMKLECFDSVSLDDSKSAMFFTGGPVQSSAFCPIPSHMDQYIAVASSDMLYNRRRQCSLSYVDAKNEKGLIQFYNLGCLQSNRLNRLPCMKLALEHQHGVITEMKWCPKGCFDLPLSSDGVIGSRLGLLALSCSDSYIRIYSVPHPDILPKKDGNACIYNTNPSLVLTPLFSEPCSVTRRSIATCLDWHRNTEVIAAGYGNGCICVWMVKIISAPSSTIVTVKNEDKSLSILPYLVFDASGTPVTSISFAPLDSCQYLVSSSFDKTLKFFDLRDTSMPFCSIKRGFALDDCKWNKGFCGALVSLHDGIIFKGSSFAKECGIEEFPIQNIAGTVGSLTCSAISDITDMQAIADMTGTVSINFFHSSCDQIKQPSFDTHIIFETEVVTLGQDVKMSLDEVVNSEVSSVLNDTMDIVEVVMEKFAKYCEYNSSDNRHKGVVLNSDKVEESIRHCHEPDLIDLMNNLLESVIAIGASKKSVGEERASPAVFNSEDRRLDQTIENKEMPHVSSGDAKGTRHFPSEEMLNSTLPIHKNQFKHVTRNLEELNISDQLNMPSLLPTDDSTLINNSVNEDSLPSISAEDVPSNFSKDLSCKNTVESDCGILLQNCVESVCDIMLHWCVESKFKCNSLPQQSGESKSDSNAVVQQSIKSECNVVPLQAVELECSIVPQRSFESKCNNVPQQLVESECNVAKESVESEFSFRLSLDSNSKVQQPLESESSVCQSLESESNVRSSLESESSVQPPFESDSSVRPSLESDSSVRPSLESDSSVRPSLESDSSVRPSLESDSSVRPSLESDSSVRPSLESDSSVRPSLESDSSVRPSLESDSSVRPSLESDSSVRPSLESDSSVRPSLESDSSVRPSLESDSSVRPSLESDSIVRPSLESESIVPPSLESESIVRPSLESESIVPLSLESESIVPLSLESETIVPLSLESESIVPQSLESESSVRQSLESESSVVQHSVDSECSVVQHSVDSECSVVQHSVDSECSVVQHSVDSECSVVQHSVDSECSVAQHSVDSECSVAQHSVDSECSVAQHSVDSECSVVQHSVDSECSVVQHSVDSECSVVQHSVDSECSVAQHSVDSECSVAQHSLGPECSVAQQSVEFECTAAQQTVELENNNMPLENTISECVAVRQSTEAKSSVPQSTKSECNTAVQKSIESDYRVELQLKSADSSDISNHGEESDDSLSMISECSYASDSCDSIPSFLSDAPDTPSESPIPIHDKEEFLSLDTPSDCPIPIDDGEEFLSQDTPSDCPIPIDDKEEFLSPDTPSEYPIPVDDNEKLLLPVSSFIKNISFSEQSSLPLEENCSSQETVAEDSVFGTESSVENTEELECNEMPITNLSTENELENCVPKNVESGLESLSPHTQTSFSDTPQTLDSNSKPECLLEEQKCDSVVPNFLLSDESDHIQTINGKSSPTNSNDSVHMLESDTVKELSSPDLFYEPQYPQTSRQFLENVSSSEGTTERDAYNSEERSKELLLGEDSPVSYASIISTCGLIFKDVNTIRTSSDFEKKDSLPIESNVLSSVNAISWNPNYGCHFWLVTAGNSGVARLICVSELSPQENTSPLDKESTM</sequence>
<dbReference type="EMBL" id="CAXIEN010000009">
    <property type="protein sequence ID" value="CAL1263537.1"/>
    <property type="molecule type" value="Genomic_DNA"/>
</dbReference>
<dbReference type="GO" id="GO:0005634">
    <property type="term" value="C:nucleus"/>
    <property type="evidence" value="ECO:0007669"/>
    <property type="project" value="UniProtKB-SubCell"/>
</dbReference>
<dbReference type="InterPro" id="IPR052416">
    <property type="entry name" value="GTF3C_component"/>
</dbReference>
<reference evidence="5 6" key="1">
    <citation type="submission" date="2024-04" db="EMBL/GenBank/DDBJ databases">
        <authorList>
            <person name="Rising A."/>
            <person name="Reimegard J."/>
            <person name="Sonavane S."/>
            <person name="Akerstrom W."/>
            <person name="Nylinder S."/>
            <person name="Hedman E."/>
            <person name="Kallberg Y."/>
        </authorList>
    </citation>
    <scope>NUCLEOTIDE SEQUENCE [LARGE SCALE GENOMIC DNA]</scope>
</reference>
<keyword evidence="6" id="KW-1185">Reference proteome</keyword>
<feature type="compositionally biased region" description="Basic and acidic residues" evidence="4">
    <location>
        <begin position="1209"/>
        <end position="1233"/>
    </location>
</feature>
<evidence type="ECO:0008006" key="7">
    <source>
        <dbReference type="Google" id="ProtNLM"/>
    </source>
</evidence>
<feature type="compositionally biased region" description="Basic and acidic residues" evidence="4">
    <location>
        <begin position="1191"/>
        <end position="1200"/>
    </location>
</feature>
<keyword evidence="2" id="KW-0804">Transcription</keyword>
<feature type="region of interest" description="Disordered" evidence="4">
    <location>
        <begin position="1276"/>
        <end position="1320"/>
    </location>
</feature>
<feature type="compositionally biased region" description="Polar residues" evidence="4">
    <location>
        <begin position="2223"/>
        <end position="2348"/>
    </location>
</feature>
<dbReference type="SMART" id="SM00384">
    <property type="entry name" value="AT_hook"/>
    <property type="match status" value="5"/>
</dbReference>
<protein>
    <recommendedName>
        <fullName evidence="7">General transcription factor 3C polypeptide 2</fullName>
    </recommendedName>
</protein>
<dbReference type="GO" id="GO:0006383">
    <property type="term" value="P:transcription by RNA polymerase III"/>
    <property type="evidence" value="ECO:0007669"/>
    <property type="project" value="TreeGrafter"/>
</dbReference>
<dbReference type="Pfam" id="PF00400">
    <property type="entry name" value="WD40"/>
    <property type="match status" value="1"/>
</dbReference>
<dbReference type="GO" id="GO:0003677">
    <property type="term" value="F:DNA binding"/>
    <property type="evidence" value="ECO:0007669"/>
    <property type="project" value="InterPro"/>
</dbReference>
<accession>A0AAV1YZW0</accession>
<evidence type="ECO:0000256" key="1">
    <source>
        <dbReference type="ARBA" id="ARBA00004123"/>
    </source>
</evidence>
<dbReference type="Proteomes" id="UP001497382">
    <property type="component" value="Unassembled WGS sequence"/>
</dbReference>
<feature type="compositionally biased region" description="Polar residues" evidence="4">
    <location>
        <begin position="2848"/>
        <end position="2865"/>
    </location>
</feature>
<dbReference type="PANTHER" id="PTHR15052">
    <property type="entry name" value="RNA POLYMERASE III TRANSCRIPTION INITIATION FACTOR COMPLEX SUBUNIT"/>
    <property type="match status" value="1"/>
</dbReference>
<dbReference type="SMART" id="SM00320">
    <property type="entry name" value="WD40"/>
    <property type="match status" value="4"/>
</dbReference>
<feature type="compositionally biased region" description="Polar residues" evidence="4">
    <location>
        <begin position="1048"/>
        <end position="1060"/>
    </location>
</feature>
<feature type="compositionally biased region" description="Polar residues" evidence="4">
    <location>
        <begin position="2190"/>
        <end position="2199"/>
    </location>
</feature>
<feature type="compositionally biased region" description="Polar residues" evidence="4">
    <location>
        <begin position="2937"/>
        <end position="2947"/>
    </location>
</feature>
<feature type="compositionally biased region" description="Basic and acidic residues" evidence="4">
    <location>
        <begin position="1276"/>
        <end position="1300"/>
    </location>
</feature>
<evidence type="ECO:0000313" key="5">
    <source>
        <dbReference type="EMBL" id="CAL1263537.1"/>
    </source>
</evidence>
<dbReference type="InterPro" id="IPR017956">
    <property type="entry name" value="AT_hook_DNA-bd_motif"/>
</dbReference>
<evidence type="ECO:0000313" key="6">
    <source>
        <dbReference type="Proteomes" id="UP001497382"/>
    </source>
</evidence>
<feature type="compositionally biased region" description="Basic and acidic residues" evidence="4">
    <location>
        <begin position="1061"/>
        <end position="1070"/>
    </location>
</feature>
<dbReference type="InterPro" id="IPR036322">
    <property type="entry name" value="WD40_repeat_dom_sf"/>
</dbReference>
<feature type="compositionally biased region" description="Basic and acidic residues" evidence="4">
    <location>
        <begin position="1137"/>
        <end position="1151"/>
    </location>
</feature>
<comment type="subcellular location">
    <subcellularLocation>
        <location evidence="1">Nucleus</location>
    </subcellularLocation>
</comment>
<dbReference type="InterPro" id="IPR001680">
    <property type="entry name" value="WD40_rpt"/>
</dbReference>
<feature type="compositionally biased region" description="Basic and acidic residues" evidence="4">
    <location>
        <begin position="775"/>
        <end position="790"/>
    </location>
</feature>
<comment type="caution">
    <text evidence="5">The sequence shown here is derived from an EMBL/GenBank/DDBJ whole genome shotgun (WGS) entry which is preliminary data.</text>
</comment>
<evidence type="ECO:0000256" key="2">
    <source>
        <dbReference type="ARBA" id="ARBA00023163"/>
    </source>
</evidence>
<dbReference type="GO" id="GO:0000127">
    <property type="term" value="C:transcription factor TFIIIC complex"/>
    <property type="evidence" value="ECO:0007669"/>
    <property type="project" value="TreeGrafter"/>
</dbReference>
<feature type="region of interest" description="Disordered" evidence="4">
    <location>
        <begin position="760"/>
        <end position="813"/>
    </location>
</feature>
<dbReference type="PANTHER" id="PTHR15052:SF2">
    <property type="entry name" value="GENERAL TRANSCRIPTION FACTOR 3C POLYPEPTIDE 2"/>
    <property type="match status" value="1"/>
</dbReference>
<feature type="region of interest" description="Disordered" evidence="4">
    <location>
        <begin position="1191"/>
        <end position="1233"/>
    </location>
</feature>
<feature type="region of interest" description="Disordered" evidence="4">
    <location>
        <begin position="2937"/>
        <end position="2960"/>
    </location>
</feature>
<feature type="region of interest" description="Disordered" evidence="4">
    <location>
        <begin position="2190"/>
        <end position="2379"/>
    </location>
</feature>
<keyword evidence="3" id="KW-0539">Nucleus</keyword>
<organism evidence="5 6">
    <name type="scientific">Larinioides sclopetarius</name>
    <dbReference type="NCBI Taxonomy" id="280406"/>
    <lineage>
        <taxon>Eukaryota</taxon>
        <taxon>Metazoa</taxon>
        <taxon>Ecdysozoa</taxon>
        <taxon>Arthropoda</taxon>
        <taxon>Chelicerata</taxon>
        <taxon>Arachnida</taxon>
        <taxon>Araneae</taxon>
        <taxon>Araneomorphae</taxon>
        <taxon>Entelegynae</taxon>
        <taxon>Araneoidea</taxon>
        <taxon>Araneidae</taxon>
        <taxon>Larinioides</taxon>
    </lineage>
</organism>
<feature type="compositionally biased region" description="Basic and acidic residues" evidence="4">
    <location>
        <begin position="2948"/>
        <end position="2960"/>
    </location>
</feature>
<proteinExistence type="predicted"/>
<feature type="compositionally biased region" description="Polar residues" evidence="4">
    <location>
        <begin position="1071"/>
        <end position="1098"/>
    </location>
</feature>
<dbReference type="SUPFAM" id="SSF50978">
    <property type="entry name" value="WD40 repeat-like"/>
    <property type="match status" value="1"/>
</dbReference>
<feature type="compositionally biased region" description="Low complexity" evidence="4">
    <location>
        <begin position="2200"/>
        <end position="2217"/>
    </location>
</feature>
<feature type="compositionally biased region" description="Basic and acidic residues" evidence="4">
    <location>
        <begin position="1309"/>
        <end position="1319"/>
    </location>
</feature>
<gene>
    <name evidence="5" type="ORF">LARSCL_LOCUS1546</name>
</gene>
<dbReference type="Gene3D" id="2.130.10.10">
    <property type="entry name" value="YVTN repeat-like/Quinoprotein amine dehydrogenase"/>
    <property type="match status" value="1"/>
</dbReference>
<evidence type="ECO:0000256" key="4">
    <source>
        <dbReference type="SAM" id="MobiDB-lite"/>
    </source>
</evidence>
<feature type="region of interest" description="Disordered" evidence="4">
    <location>
        <begin position="2842"/>
        <end position="2865"/>
    </location>
</feature>